<dbReference type="EMBL" id="WDRV01000020">
    <property type="protein sequence ID" value="KAB7321007.1"/>
    <property type="molecule type" value="Genomic_DNA"/>
</dbReference>
<dbReference type="EMBL" id="WDTJ01000016">
    <property type="protein sequence ID" value="KAB7234669.1"/>
    <property type="molecule type" value="Genomic_DNA"/>
</dbReference>
<accession>A0A6A2STK7</accession>
<comment type="caution">
    <text evidence="4">The sequence shown here is derived from an EMBL/GenBank/DDBJ whole genome shotgun (WGS) entry which is preliminary data.</text>
</comment>
<feature type="compositionally biased region" description="Basic residues" evidence="1">
    <location>
        <begin position="20"/>
        <end position="30"/>
    </location>
</feature>
<dbReference type="PANTHER" id="PTHR43788:SF8">
    <property type="entry name" value="DNA-BINDING PROTEIN SMUBP-2"/>
    <property type="match status" value="1"/>
</dbReference>
<dbReference type="CDD" id="cd18809">
    <property type="entry name" value="SF1_C_RecD"/>
    <property type="match status" value="1"/>
</dbReference>
<feature type="region of interest" description="Disordered" evidence="1">
    <location>
        <begin position="1246"/>
        <end position="1308"/>
    </location>
</feature>
<dbReference type="SUPFAM" id="SSF55464">
    <property type="entry name" value="Origin of replication-binding domain, RBD-like"/>
    <property type="match status" value="1"/>
</dbReference>
<feature type="region of interest" description="Disordered" evidence="1">
    <location>
        <begin position="1"/>
        <end position="30"/>
    </location>
</feature>
<dbReference type="Proteomes" id="UP000451234">
    <property type="component" value="Unassembled WGS sequence"/>
</dbReference>
<feature type="compositionally biased region" description="Polar residues" evidence="1">
    <location>
        <begin position="1296"/>
        <end position="1308"/>
    </location>
</feature>
<feature type="domain" description="AAA+ ATPase" evidence="2">
    <location>
        <begin position="570"/>
        <end position="749"/>
    </location>
</feature>
<evidence type="ECO:0000313" key="6">
    <source>
        <dbReference type="Proteomes" id="UP000460333"/>
    </source>
</evidence>
<gene>
    <name evidence="4" type="ORF">GBB65_10385</name>
    <name evidence="3" type="ORF">GBC43_09295</name>
</gene>
<name>A0A6A2STK7_BIFLN</name>
<feature type="region of interest" description="Disordered" evidence="1">
    <location>
        <begin position="55"/>
        <end position="81"/>
    </location>
</feature>
<organism evidence="4 5">
    <name type="scientific">Bifidobacterium longum</name>
    <dbReference type="NCBI Taxonomy" id="216816"/>
    <lineage>
        <taxon>Bacteria</taxon>
        <taxon>Bacillati</taxon>
        <taxon>Actinomycetota</taxon>
        <taxon>Actinomycetes</taxon>
        <taxon>Bifidobacteriales</taxon>
        <taxon>Bifidobacteriaceae</taxon>
        <taxon>Bifidobacterium</taxon>
    </lineage>
</organism>
<dbReference type="SUPFAM" id="SSF52540">
    <property type="entry name" value="P-loop containing nucleoside triphosphate hydrolases"/>
    <property type="match status" value="1"/>
</dbReference>
<dbReference type="GO" id="GO:0043139">
    <property type="term" value="F:5'-3' DNA helicase activity"/>
    <property type="evidence" value="ECO:0007669"/>
    <property type="project" value="TreeGrafter"/>
</dbReference>
<dbReference type="InterPro" id="IPR027417">
    <property type="entry name" value="P-loop_NTPase"/>
</dbReference>
<dbReference type="SMART" id="SM00382">
    <property type="entry name" value="AAA"/>
    <property type="match status" value="1"/>
</dbReference>
<dbReference type="Proteomes" id="UP000460333">
    <property type="component" value="Unassembled WGS sequence"/>
</dbReference>
<evidence type="ECO:0000259" key="2">
    <source>
        <dbReference type="SMART" id="SM00382"/>
    </source>
</evidence>
<sequence length="1308" mass="144556">MRPDRRGRGRGTTPAPPRTGPRRRRKRRGARMAISMTKLSSADYYLDRTREALQADGAIPDEATPGPLTGPDPAAYYNAEGNPPGRWIGSASRLLGGETGRQAGAETVRMLINERRNPETGRSLDQAGIRADNDGQPPIAGYDLTQTVPKSVSILWAFADQDTRRAIDECLHQAADMTIGYFEAEYAATRAGAGGVASTACDGVAGFAFDHWDSRDGDPHPHTHLVISNRVRRTTDGQWTALDGRAVYGATVELSEYNANLVKDLLTQRLGWAWHEPARARGRGTRAVAGEVQGVPEELIDAFSGRDREIETRLAAIIDEEERRTGHTIGWKRRAELHKQVWLETRKPKTDARPGLAELTRRWHGKLRAEAPGTSIDAMWQAVDSHRDRTIELGQTASRAAGIRLAGQLADHQTPGRTELERLADAAMAHTERTRATWTLSNIRAEAERLLADIRLDPTARADTANQVAELAIRRCVKITPTRYRAGQAGDDPALVSRAGRSTFDDPTLDRYTSQTILDMEKRVMATFGRTDPLAWGPGEGTRLIQSMRAGGNRLSDDQAKAAAYLLENPHAASALIGPAGTGKTTTMRAVARAWETRHGRGSVLGLTLSVRAGDELADSIGTNAITIAKLLDNVSERHRAQIDDLRREYRCRLAAARTPAERDRIRRAISESDAREQAGLIHPGQLVIVDEAGMVGTPELDAIAELCERAGARLVLTGDPMQLDAPAAPGGLLAWAEREHRCATLTSLWRFRSDPGLWANDPDGGRARWADEGKATLRLRAGGDRAKPDSVEACRRLVAEYAAHHRLHWGEDRECEEEAYRMTLQWQKTGKTTLLVAGTNEQVRAMNQRTILERRVLGLSDGDPSRLATLSDGLKIGAGDRIVSRANDHQVRGPDGHRIENGMAFTVTRIDTDAIACRDADGRQWTIPRDWAKTNCEAGYATTIHKSQGMTVDRCAAMFPSDARVPCNLQYVAATRGREENHLLYACKDEKTRQTEAMLSGSDTDPEAIARQRMLSTLLTRPDTRTATETRIDEHEERYSLTRLLREHDYAAGLIAGPHLEAKLRQCHNPGIVSMITRSPNWEWLRALWSRAWMTDPKRAMAIVSRDISPKDEHGNRQDPAAVMAGRLSSGLLDRLNGAVRDDWTAGIIPPIKASRNTAALDLVRQNELLITQRADALARQAATGEQPWSRTVMETARKHGDHNLLRDVAIYRDMWHIDDPDQPIGQRPPGRSGRQEQHWCNLDARITGQGSGVVNPGKTRKANRNRPENPTPRVETPNPAAMEERNPQWKTRQEPSSNNSPDGPTQ</sequence>
<dbReference type="InterPro" id="IPR050534">
    <property type="entry name" value="Coronavir_polyprotein_1ab"/>
</dbReference>
<reference evidence="5 6" key="1">
    <citation type="journal article" date="2019" name="Nat. Med.">
        <title>A library of human gut bacterial isolates paired with longitudinal multiomics data enables mechanistic microbiome research.</title>
        <authorList>
            <person name="Poyet M."/>
            <person name="Groussin M."/>
            <person name="Gibbons S.M."/>
            <person name="Avila-Pacheco J."/>
            <person name="Jiang X."/>
            <person name="Kearney S.M."/>
            <person name="Perrotta A.R."/>
            <person name="Berdy B."/>
            <person name="Zhao S."/>
            <person name="Lieberman T.D."/>
            <person name="Swanson P.K."/>
            <person name="Smith M."/>
            <person name="Roesemann S."/>
            <person name="Alexander J.E."/>
            <person name="Rich S.A."/>
            <person name="Livny J."/>
            <person name="Vlamakis H."/>
            <person name="Clish C."/>
            <person name="Bullock K."/>
            <person name="Deik A."/>
            <person name="Scott J."/>
            <person name="Pierce K.A."/>
            <person name="Xavier R.J."/>
            <person name="Alm E.J."/>
        </authorList>
    </citation>
    <scope>NUCLEOTIDE SEQUENCE [LARGE SCALE GENOMIC DNA]</scope>
    <source>
        <strain evidence="3 6">BIOML-A118</strain>
        <strain evidence="4 5">BIOML-A75</strain>
    </source>
</reference>
<protein>
    <submittedName>
        <fullName evidence="4">Relaxase domain-containing protein</fullName>
    </submittedName>
</protein>
<proteinExistence type="predicted"/>
<feature type="compositionally biased region" description="Basic and acidic residues" evidence="1">
    <location>
        <begin position="1284"/>
        <end position="1295"/>
    </location>
</feature>
<evidence type="ECO:0000313" key="4">
    <source>
        <dbReference type="EMBL" id="KAB7321007.1"/>
    </source>
</evidence>
<dbReference type="NCBIfam" id="NF041492">
    <property type="entry name" value="MobF"/>
    <property type="match status" value="1"/>
</dbReference>
<evidence type="ECO:0000256" key="1">
    <source>
        <dbReference type="SAM" id="MobiDB-lite"/>
    </source>
</evidence>
<dbReference type="Pfam" id="PF08751">
    <property type="entry name" value="TrwC"/>
    <property type="match status" value="1"/>
</dbReference>
<evidence type="ECO:0000313" key="3">
    <source>
        <dbReference type="EMBL" id="KAB7234669.1"/>
    </source>
</evidence>
<dbReference type="PANTHER" id="PTHR43788">
    <property type="entry name" value="DNA2/NAM7 HELICASE FAMILY MEMBER"/>
    <property type="match status" value="1"/>
</dbReference>
<dbReference type="InterPro" id="IPR014862">
    <property type="entry name" value="TrwC"/>
</dbReference>
<dbReference type="Pfam" id="PF13604">
    <property type="entry name" value="AAA_30"/>
    <property type="match status" value="1"/>
</dbReference>
<dbReference type="Gene3D" id="3.40.50.300">
    <property type="entry name" value="P-loop containing nucleotide triphosphate hydrolases"/>
    <property type="match status" value="2"/>
</dbReference>
<evidence type="ECO:0000313" key="5">
    <source>
        <dbReference type="Proteomes" id="UP000451234"/>
    </source>
</evidence>
<dbReference type="InterPro" id="IPR003593">
    <property type="entry name" value="AAA+_ATPase"/>
</dbReference>